<dbReference type="AlphaFoldDB" id="A0A8S3BYY2"/>
<evidence type="ECO:0000313" key="2">
    <source>
        <dbReference type="Proteomes" id="UP000676336"/>
    </source>
</evidence>
<sequence>MYLNVIDQRIQQDKRIRICDGLVNVKDNNIQLIIDNPT</sequence>
<gene>
    <name evidence="1" type="ORF">SMN809_LOCUS50433</name>
</gene>
<organism evidence="1 2">
    <name type="scientific">Rotaria magnacalcarata</name>
    <dbReference type="NCBI Taxonomy" id="392030"/>
    <lineage>
        <taxon>Eukaryota</taxon>
        <taxon>Metazoa</taxon>
        <taxon>Spiralia</taxon>
        <taxon>Gnathifera</taxon>
        <taxon>Rotifera</taxon>
        <taxon>Eurotatoria</taxon>
        <taxon>Bdelloidea</taxon>
        <taxon>Philodinida</taxon>
        <taxon>Philodinidae</taxon>
        <taxon>Rotaria</taxon>
    </lineage>
</organism>
<dbReference type="Proteomes" id="UP000676336">
    <property type="component" value="Unassembled WGS sequence"/>
</dbReference>
<evidence type="ECO:0000313" key="1">
    <source>
        <dbReference type="EMBL" id="CAF4872928.1"/>
    </source>
</evidence>
<reference evidence="1" key="1">
    <citation type="submission" date="2021-02" db="EMBL/GenBank/DDBJ databases">
        <authorList>
            <person name="Nowell W R."/>
        </authorList>
    </citation>
    <scope>NUCLEOTIDE SEQUENCE</scope>
</reference>
<proteinExistence type="predicted"/>
<protein>
    <submittedName>
        <fullName evidence="1">Uncharacterized protein</fullName>
    </submittedName>
</protein>
<name>A0A8S3BYY2_9BILA</name>
<dbReference type="EMBL" id="CAJOBI010166768">
    <property type="protein sequence ID" value="CAF4872928.1"/>
    <property type="molecule type" value="Genomic_DNA"/>
</dbReference>
<accession>A0A8S3BYY2</accession>
<feature type="non-terminal residue" evidence="1">
    <location>
        <position position="38"/>
    </location>
</feature>
<comment type="caution">
    <text evidence="1">The sequence shown here is derived from an EMBL/GenBank/DDBJ whole genome shotgun (WGS) entry which is preliminary data.</text>
</comment>